<dbReference type="Gene3D" id="3.40.50.1820">
    <property type="entry name" value="alpha/beta hydrolase"/>
    <property type="match status" value="1"/>
</dbReference>
<accession>A0ABR9M917</accession>
<keyword evidence="3" id="KW-1185">Reference proteome</keyword>
<dbReference type="EMBL" id="JADBEK010000001">
    <property type="protein sequence ID" value="MBE1589075.1"/>
    <property type="molecule type" value="Genomic_DNA"/>
</dbReference>
<reference evidence="2 3" key="1">
    <citation type="submission" date="2020-10" db="EMBL/GenBank/DDBJ databases">
        <title>Sequencing the genomes of 1000 actinobacteria strains.</title>
        <authorList>
            <person name="Klenk H.-P."/>
        </authorList>
    </citation>
    <scope>NUCLEOTIDE SEQUENCE [LARGE SCALE GENOMIC DNA]</scope>
    <source>
        <strain evidence="2 3">DSM 43173</strain>
    </source>
</reference>
<gene>
    <name evidence="2" type="ORF">H4W80_007333</name>
</gene>
<sequence length="266" mass="27673">MHRVTAKDGTSIAFDRLGVGPAIVLVGGAAVDRSANARLAHELAERFTVYNYDRRGRGGSEDTLPYEVDREIEDIAALIAEAGGAAHLFGMSSGGALALEAAAAGLPIARLAVYEVPYDLAPDGPRRSREYADRLRALLAEGRRGEAFALFMVTAGATEEMVKQARESPMWPSLEAIAPTLAYDAACLGDGRPPADRLSGIACPTLVATGGAGADSFVGGGGDFFARAADAIAELVPGAVRETIEGQAHLVDPKALAPVLTRFLGQ</sequence>
<dbReference type="InterPro" id="IPR029058">
    <property type="entry name" value="AB_hydrolase_fold"/>
</dbReference>
<evidence type="ECO:0000313" key="2">
    <source>
        <dbReference type="EMBL" id="MBE1589075.1"/>
    </source>
</evidence>
<protein>
    <submittedName>
        <fullName evidence="2">Pimeloyl-ACP methyl ester carboxylesterase</fullName>
    </submittedName>
</protein>
<evidence type="ECO:0000313" key="3">
    <source>
        <dbReference type="Proteomes" id="UP000633509"/>
    </source>
</evidence>
<evidence type="ECO:0000259" key="1">
    <source>
        <dbReference type="Pfam" id="PF12697"/>
    </source>
</evidence>
<dbReference type="Proteomes" id="UP000633509">
    <property type="component" value="Unassembled WGS sequence"/>
</dbReference>
<dbReference type="PANTHER" id="PTHR43194">
    <property type="entry name" value="HYDROLASE ALPHA/BETA FOLD FAMILY"/>
    <property type="match status" value="1"/>
</dbReference>
<dbReference type="SUPFAM" id="SSF53474">
    <property type="entry name" value="alpha/beta-Hydrolases"/>
    <property type="match status" value="1"/>
</dbReference>
<organism evidence="2 3">
    <name type="scientific">Nonomuraea angiospora</name>
    <dbReference type="NCBI Taxonomy" id="46172"/>
    <lineage>
        <taxon>Bacteria</taxon>
        <taxon>Bacillati</taxon>
        <taxon>Actinomycetota</taxon>
        <taxon>Actinomycetes</taxon>
        <taxon>Streptosporangiales</taxon>
        <taxon>Streptosporangiaceae</taxon>
        <taxon>Nonomuraea</taxon>
    </lineage>
</organism>
<feature type="domain" description="AB hydrolase-1" evidence="1">
    <location>
        <begin position="23"/>
        <end position="257"/>
    </location>
</feature>
<dbReference type="Pfam" id="PF12697">
    <property type="entry name" value="Abhydrolase_6"/>
    <property type="match status" value="1"/>
</dbReference>
<dbReference type="InterPro" id="IPR050228">
    <property type="entry name" value="Carboxylesterase_BioH"/>
</dbReference>
<dbReference type="PANTHER" id="PTHR43194:SF2">
    <property type="entry name" value="PEROXISOMAL MEMBRANE PROTEIN LPX1"/>
    <property type="match status" value="1"/>
</dbReference>
<comment type="caution">
    <text evidence="2">The sequence shown here is derived from an EMBL/GenBank/DDBJ whole genome shotgun (WGS) entry which is preliminary data.</text>
</comment>
<dbReference type="RefSeq" id="WP_192789179.1">
    <property type="nucleotide sequence ID" value="NZ_JADBEK010000001.1"/>
</dbReference>
<proteinExistence type="predicted"/>
<name>A0ABR9M917_9ACTN</name>
<dbReference type="InterPro" id="IPR000073">
    <property type="entry name" value="AB_hydrolase_1"/>
</dbReference>